<gene>
    <name evidence="2" type="ORF">G3T16_20070</name>
</gene>
<feature type="region of interest" description="Disordered" evidence="1">
    <location>
        <begin position="120"/>
        <end position="152"/>
    </location>
</feature>
<accession>A0A6C0U7M8</accession>
<organism evidence="2 3">
    <name type="scientific">Kineobactrum salinum</name>
    <dbReference type="NCBI Taxonomy" id="2708301"/>
    <lineage>
        <taxon>Bacteria</taxon>
        <taxon>Pseudomonadati</taxon>
        <taxon>Pseudomonadota</taxon>
        <taxon>Gammaproteobacteria</taxon>
        <taxon>Cellvibrionales</taxon>
        <taxon>Halieaceae</taxon>
        <taxon>Kineobactrum</taxon>
    </lineage>
</organism>
<proteinExistence type="predicted"/>
<evidence type="ECO:0000313" key="2">
    <source>
        <dbReference type="EMBL" id="QIB67349.1"/>
    </source>
</evidence>
<dbReference type="RefSeq" id="WP_163496776.1">
    <property type="nucleotide sequence ID" value="NZ_CP048711.1"/>
</dbReference>
<dbReference type="Pfam" id="PF10972">
    <property type="entry name" value="CsiV"/>
    <property type="match status" value="1"/>
</dbReference>
<dbReference type="InterPro" id="IPR021241">
    <property type="entry name" value="CsiV"/>
</dbReference>
<keyword evidence="3" id="KW-1185">Reference proteome</keyword>
<dbReference type="EMBL" id="CP048711">
    <property type="protein sequence ID" value="QIB67349.1"/>
    <property type="molecule type" value="Genomic_DNA"/>
</dbReference>
<feature type="region of interest" description="Disordered" evidence="1">
    <location>
        <begin position="290"/>
        <end position="320"/>
    </location>
</feature>
<reference evidence="2 3" key="1">
    <citation type="submission" date="2020-02" db="EMBL/GenBank/DDBJ databases">
        <title>Genome sequencing for Kineobactrum sp. M2.</title>
        <authorList>
            <person name="Park S.-J."/>
        </authorList>
    </citation>
    <scope>NUCLEOTIDE SEQUENCE [LARGE SCALE GENOMIC DNA]</scope>
    <source>
        <strain evidence="2 3">M2</strain>
    </source>
</reference>
<protein>
    <submittedName>
        <fullName evidence="2">Uncharacterized protein</fullName>
    </submittedName>
</protein>
<dbReference type="AlphaFoldDB" id="A0A6C0U7M8"/>
<dbReference type="Proteomes" id="UP000477680">
    <property type="component" value="Chromosome"/>
</dbReference>
<name>A0A6C0U7M8_9GAMM</name>
<dbReference type="KEGG" id="kim:G3T16_20070"/>
<sequence>MPPDEDPALPFPGFALLAALLLCPPAIAEESRWYQVELLIVAHTDPAAAGAEAWPPLPELQYPETVRFLVDPAQIQHRLQQYPAAGSSELDELGRQHIFLLPELTAEQQASLEATIRDQPAVPDIPRRGAGEPGAANAGDEPLASDPGDAGVDVADAAAVDPKEAAEPAPRLPTPFVQLPATAREFRGKAAYMERTGKYRILYHQVWWQPVTARKQALPLVLDQSGDAREYPPLQGTITLSRSRYLHLDTRLWLNTDGDYLPGDWRMPAPPLSPPSLVLVEAPPLLPLSEPLHKPDYPSSPTAFDAASESDAEPEPVATPQYPYRHAVLLEQQRRMRSNEVHYIDHPLLGIVVKLTPLDEDELATADYDRALLPYLPGKTTPAATPAESPAGS</sequence>
<evidence type="ECO:0000313" key="3">
    <source>
        <dbReference type="Proteomes" id="UP000477680"/>
    </source>
</evidence>
<evidence type="ECO:0000256" key="1">
    <source>
        <dbReference type="SAM" id="MobiDB-lite"/>
    </source>
</evidence>